<dbReference type="Proteomes" id="UP000053087">
    <property type="component" value="Chromosome"/>
</dbReference>
<gene>
    <name evidence="2" type="ORF">AOB57_009775</name>
    <name evidence="3" type="ORF">GX302_11470</name>
</gene>
<dbReference type="InterPro" id="IPR008503">
    <property type="entry name" value="Asp_endopeptidase"/>
</dbReference>
<dbReference type="SUPFAM" id="SSF56420">
    <property type="entry name" value="Peptide deformylase"/>
    <property type="match status" value="1"/>
</dbReference>
<evidence type="ECO:0000313" key="2">
    <source>
        <dbReference type="EMBL" id="AYK15438.1"/>
    </source>
</evidence>
<dbReference type="Pfam" id="PF05618">
    <property type="entry name" value="Zn_protease"/>
    <property type="match status" value="1"/>
</dbReference>
<evidence type="ECO:0000313" key="5">
    <source>
        <dbReference type="Proteomes" id="UP000585579"/>
    </source>
</evidence>
<organism evidence="2 4">
    <name type="scientific">Methanosarcina flavescens</name>
    <dbReference type="NCBI Taxonomy" id="1715806"/>
    <lineage>
        <taxon>Archaea</taxon>
        <taxon>Methanobacteriati</taxon>
        <taxon>Methanobacteriota</taxon>
        <taxon>Stenosarchaea group</taxon>
        <taxon>Methanomicrobia</taxon>
        <taxon>Methanosarcinales</taxon>
        <taxon>Methanosarcinaceae</taxon>
        <taxon>Methanosarcina</taxon>
    </lineage>
</organism>
<evidence type="ECO:0000313" key="3">
    <source>
        <dbReference type="EMBL" id="NLK33409.1"/>
    </source>
</evidence>
<protein>
    <recommendedName>
        <fullName evidence="1">Retropepsin-like aspartic endopeptidase domain-containing protein</fullName>
    </recommendedName>
</protein>
<feature type="domain" description="Retropepsin-like aspartic endopeptidase" evidence="1">
    <location>
        <begin position="32"/>
        <end position="134"/>
    </location>
</feature>
<proteinExistence type="predicted"/>
<dbReference type="Proteomes" id="UP000585579">
    <property type="component" value="Unassembled WGS sequence"/>
</dbReference>
<keyword evidence="4" id="KW-1185">Reference proteome</keyword>
<dbReference type="AlphaFoldDB" id="A0A660HT09"/>
<reference evidence="2 4" key="1">
    <citation type="journal article" date="2016" name="Int. J. Syst. Evol. Microbiol.">
        <title>Methanosarcina flavescens sp. nov., a methanogenic archaeon isolated from a full-scale anaerobic digester.</title>
        <authorList>
            <person name="Kern T."/>
            <person name="Fischer M.A."/>
            <person name="Deppenmeier U."/>
            <person name="Schmitz R.A."/>
            <person name="Rother M."/>
        </authorList>
    </citation>
    <scope>NUCLEOTIDE SEQUENCE [LARGE SCALE GENOMIC DNA]</scope>
    <source>
        <strain evidence="2 4">E03.2</strain>
    </source>
</reference>
<dbReference type="RefSeq" id="WP_054299998.1">
    <property type="nucleotide sequence ID" value="NZ_CP032683.1"/>
</dbReference>
<reference evidence="3 5" key="3">
    <citation type="journal article" date="2020" name="Biotechnol. Biofuels">
        <title>New insights from the biogas microbiome by comprehensive genome-resolved metagenomics of nearly 1600 species originating from multiple anaerobic digesters.</title>
        <authorList>
            <person name="Campanaro S."/>
            <person name="Treu L."/>
            <person name="Rodriguez-R L.M."/>
            <person name="Kovalovszki A."/>
            <person name="Ziels R.M."/>
            <person name="Maus I."/>
            <person name="Zhu X."/>
            <person name="Kougias P.G."/>
            <person name="Basile A."/>
            <person name="Luo G."/>
            <person name="Schluter A."/>
            <person name="Konstantinidis K.T."/>
            <person name="Angelidaki I."/>
        </authorList>
    </citation>
    <scope>NUCLEOTIDE SEQUENCE [LARGE SCALE GENOMIC DNA]</scope>
    <source>
        <strain evidence="3">AS22ysBPME_46</strain>
    </source>
</reference>
<dbReference type="InterPro" id="IPR036821">
    <property type="entry name" value="Peptide_deformylase_sf"/>
</dbReference>
<sequence length="185" mass="21561">MDVEEIQAIFKFSAWERDIISSFEIQAELFLPFLLSLKSGGSWSYASEEMKSIAVKDVITYYNDESKTGYTLEKIYLFIEPEIVEKEGVIYRLEKCGSREERELVERPYCISLRAKKVIFAEVNPSLRTIRIKEMKKRHIRLKGTSAYSADHELEHLEKGEVKGIPIWNFEYVTEPTKNHPKSAD</sequence>
<dbReference type="KEGG" id="mfz:AOB57_009775"/>
<dbReference type="GeneID" id="53688405"/>
<dbReference type="OrthoDB" id="77241at2157"/>
<evidence type="ECO:0000313" key="4">
    <source>
        <dbReference type="Proteomes" id="UP000053087"/>
    </source>
</evidence>
<dbReference type="EMBL" id="JAAYQL010000070">
    <property type="protein sequence ID" value="NLK33409.1"/>
    <property type="molecule type" value="Genomic_DNA"/>
</dbReference>
<evidence type="ECO:0000259" key="1">
    <source>
        <dbReference type="Pfam" id="PF05618"/>
    </source>
</evidence>
<reference evidence="2" key="2">
    <citation type="submission" date="2018-10" db="EMBL/GenBank/DDBJ databases">
        <authorList>
            <person name="Fischer M.A."/>
            <person name="Kern T."/>
            <person name="Deppenmeier U."/>
            <person name="Schmitz R.A."/>
            <person name="Rother M."/>
        </authorList>
    </citation>
    <scope>NUCLEOTIDE SEQUENCE</scope>
    <source>
        <strain evidence="2">E03.2</strain>
    </source>
</reference>
<name>A0A660HT09_9EURY</name>
<accession>A0A660HT09</accession>
<dbReference type="Gene3D" id="3.90.45.10">
    <property type="entry name" value="Peptide deformylase"/>
    <property type="match status" value="1"/>
</dbReference>
<dbReference type="EMBL" id="CP032683">
    <property type="protein sequence ID" value="AYK15438.1"/>
    <property type="molecule type" value="Genomic_DNA"/>
</dbReference>